<dbReference type="OrthoDB" id="447173at2759"/>
<gene>
    <name evidence="1" type="ORF">PGLA1383_LOCUS36953</name>
</gene>
<comment type="caution">
    <text evidence="1">The sequence shown here is derived from an EMBL/GenBank/DDBJ whole genome shotgun (WGS) entry which is preliminary data.</text>
</comment>
<protein>
    <submittedName>
        <fullName evidence="1">Uncharacterized protein</fullName>
    </submittedName>
</protein>
<feature type="non-terminal residue" evidence="1">
    <location>
        <position position="140"/>
    </location>
</feature>
<dbReference type="Proteomes" id="UP000654075">
    <property type="component" value="Unassembled WGS sequence"/>
</dbReference>
<accession>A0A813FZ52</accession>
<organism evidence="1 2">
    <name type="scientific">Polarella glacialis</name>
    <name type="common">Dinoflagellate</name>
    <dbReference type="NCBI Taxonomy" id="89957"/>
    <lineage>
        <taxon>Eukaryota</taxon>
        <taxon>Sar</taxon>
        <taxon>Alveolata</taxon>
        <taxon>Dinophyceae</taxon>
        <taxon>Suessiales</taxon>
        <taxon>Suessiaceae</taxon>
        <taxon>Polarella</taxon>
    </lineage>
</organism>
<name>A0A813FZ52_POLGL</name>
<keyword evidence="2" id="KW-1185">Reference proteome</keyword>
<dbReference type="AlphaFoldDB" id="A0A813FZ52"/>
<evidence type="ECO:0000313" key="1">
    <source>
        <dbReference type="EMBL" id="CAE8619363.1"/>
    </source>
</evidence>
<reference evidence="1" key="1">
    <citation type="submission" date="2021-02" db="EMBL/GenBank/DDBJ databases">
        <authorList>
            <person name="Dougan E. K."/>
            <person name="Rhodes N."/>
            <person name="Thang M."/>
            <person name="Chan C."/>
        </authorList>
    </citation>
    <scope>NUCLEOTIDE SEQUENCE</scope>
</reference>
<feature type="non-terminal residue" evidence="1">
    <location>
        <position position="1"/>
    </location>
</feature>
<dbReference type="EMBL" id="CAJNNV010026991">
    <property type="protein sequence ID" value="CAE8619363.1"/>
    <property type="molecule type" value="Genomic_DNA"/>
</dbReference>
<sequence length="140" mass="15297">AHAAGAVQAAGEADPEDARSLGWFSIHETNPDTYRQGKLTKLLDGLVVQIPCCHGACFFQHFVNLSAAPCLSSMEMRFWTISHARNTFQTTARWRTQHWGAAKAIGDQLESSVSHIFLLSSFRLFFAFAGGGAIHDGGFL</sequence>
<evidence type="ECO:0000313" key="2">
    <source>
        <dbReference type="Proteomes" id="UP000654075"/>
    </source>
</evidence>
<proteinExistence type="predicted"/>